<gene>
    <name evidence="1" type="ORF">SGFS_070470</name>
</gene>
<dbReference type="PROSITE" id="PS51257">
    <property type="entry name" value="PROKAR_LIPOPROTEIN"/>
    <property type="match status" value="1"/>
</dbReference>
<evidence type="ECO:0008006" key="3">
    <source>
        <dbReference type="Google" id="ProtNLM"/>
    </source>
</evidence>
<reference evidence="1 2" key="2">
    <citation type="journal article" date="2023" name="ChemBioChem">
        <title>Acyltransferase Domain Exchange between Two Independent Type I Polyketide Synthases in the Same Producer Strain of Macrolide Antibiotics.</title>
        <authorList>
            <person name="Kudo F."/>
            <person name="Kishikawa K."/>
            <person name="Tsuboi K."/>
            <person name="Kido T."/>
            <person name="Usui T."/>
            <person name="Hashimoto J."/>
            <person name="Shin-Ya K."/>
            <person name="Miyanaga A."/>
            <person name="Eguchi T."/>
        </authorList>
    </citation>
    <scope>NUCLEOTIDE SEQUENCE [LARGE SCALE GENOMIC DNA]</scope>
    <source>
        <strain evidence="1 2">A-8890</strain>
    </source>
</reference>
<evidence type="ECO:0000313" key="2">
    <source>
        <dbReference type="Proteomes" id="UP001321542"/>
    </source>
</evidence>
<accession>A0ABN5VQK5</accession>
<dbReference type="RefSeq" id="WP_286256096.1">
    <property type="nucleotide sequence ID" value="NZ_AP018448.1"/>
</dbReference>
<dbReference type="Proteomes" id="UP001321542">
    <property type="component" value="Chromosome"/>
</dbReference>
<proteinExistence type="predicted"/>
<name>A0ABN5VQK5_9ACTN</name>
<organism evidence="1 2">
    <name type="scientific">Streptomyces graminofaciens</name>
    <dbReference type="NCBI Taxonomy" id="68212"/>
    <lineage>
        <taxon>Bacteria</taxon>
        <taxon>Bacillati</taxon>
        <taxon>Actinomycetota</taxon>
        <taxon>Actinomycetes</taxon>
        <taxon>Kitasatosporales</taxon>
        <taxon>Streptomycetaceae</taxon>
        <taxon>Streptomyces</taxon>
    </lineage>
</organism>
<evidence type="ECO:0000313" key="1">
    <source>
        <dbReference type="EMBL" id="BBC35753.1"/>
    </source>
</evidence>
<sequence length="159" mass="16727">MTSTRGAVRRGRAAVGGVVVFVLATGCGGVVVGEGANEGDKGQSAAEWVACSTTMAVGDVASVRKSAEEGNIVVTFEVTEWLKPARGDRRITLDVVDPGTHDDQQRVKAGQHLLIAVPERDDQALGVVEGDGLALQRRQIKKYLDEAETTACPSPWKAG</sequence>
<dbReference type="EMBL" id="AP018448">
    <property type="protein sequence ID" value="BBC35753.1"/>
    <property type="molecule type" value="Genomic_DNA"/>
</dbReference>
<reference evidence="1 2" key="1">
    <citation type="journal article" date="2010" name="ChemBioChem">
        <title>Cloning and characterization of the biosynthetic gene cluster of 16-membered macrolide antibiotic FD-891: involvement of a dual functional cytochrome P450 monooxygenase catalyzing epoxidation and hydroxylation.</title>
        <authorList>
            <person name="Kudo F."/>
            <person name="Motegi A."/>
            <person name="Mizoue K."/>
            <person name="Eguchi T."/>
        </authorList>
    </citation>
    <scope>NUCLEOTIDE SEQUENCE [LARGE SCALE GENOMIC DNA]</scope>
    <source>
        <strain evidence="1 2">A-8890</strain>
    </source>
</reference>
<protein>
    <recommendedName>
        <fullName evidence="3">Lipoprotein</fullName>
    </recommendedName>
</protein>
<keyword evidence="2" id="KW-1185">Reference proteome</keyword>